<dbReference type="InterPro" id="IPR011050">
    <property type="entry name" value="Pectin_lyase_fold/virulence"/>
</dbReference>
<protein>
    <recommendedName>
        <fullName evidence="10">Right handed beta helix domain-containing protein</fullName>
    </recommendedName>
</protein>
<dbReference type="SMART" id="SM00710">
    <property type="entry name" value="PbH1"/>
    <property type="match status" value="7"/>
</dbReference>
<comment type="caution">
    <text evidence="8">The sequence shown here is derived from an EMBL/GenBank/DDBJ whole genome shotgun (WGS) entry which is preliminary data.</text>
</comment>
<comment type="subcellular location">
    <subcellularLocation>
        <location evidence="1">Cell envelope</location>
    </subcellularLocation>
    <subcellularLocation>
        <location evidence="2">Cell outer membrane</location>
    </subcellularLocation>
    <subcellularLocation>
        <location evidence="3">Secreted</location>
    </subcellularLocation>
</comment>
<evidence type="ECO:0000256" key="4">
    <source>
        <dbReference type="ARBA" id="ARBA00022525"/>
    </source>
</evidence>
<evidence type="ECO:0008006" key="10">
    <source>
        <dbReference type="Google" id="ProtNLM"/>
    </source>
</evidence>
<reference evidence="8 9" key="1">
    <citation type="submission" date="2016-08" db="EMBL/GenBank/DDBJ databases">
        <title>A Parts List for Fungal Cellulosomes Revealed by Comparative Genomics.</title>
        <authorList>
            <consortium name="DOE Joint Genome Institute"/>
            <person name="Haitjema C.H."/>
            <person name="Gilmore S.P."/>
            <person name="Henske J.K."/>
            <person name="Solomon K.V."/>
            <person name="De Groot R."/>
            <person name="Kuo A."/>
            <person name="Mondo S.J."/>
            <person name="Salamov A.A."/>
            <person name="Labutti K."/>
            <person name="Zhao Z."/>
            <person name="Chiniquy J."/>
            <person name="Barry K."/>
            <person name="Brewer H.M."/>
            <person name="Purvine S.O."/>
            <person name="Wright A.T."/>
            <person name="Boxma B."/>
            <person name="Van Alen T."/>
            <person name="Hackstein J.H."/>
            <person name="Baker S.E."/>
            <person name="Grigoriev I.V."/>
            <person name="O'Malley M.A."/>
        </authorList>
    </citation>
    <scope>NUCLEOTIDE SEQUENCE [LARGE SCALE GENOMIC DNA]</scope>
    <source>
        <strain evidence="8 9">S4</strain>
    </source>
</reference>
<dbReference type="GO" id="GO:0005576">
    <property type="term" value="C:extracellular region"/>
    <property type="evidence" value="ECO:0007669"/>
    <property type="project" value="UniProtKB-SubCell"/>
</dbReference>
<keyword evidence="4" id="KW-0964">Secreted</keyword>
<keyword evidence="7" id="KW-0998">Cell outer membrane</keyword>
<dbReference type="EMBL" id="MCFG01000343">
    <property type="protein sequence ID" value="ORX75669.1"/>
    <property type="molecule type" value="Genomic_DNA"/>
</dbReference>
<evidence type="ECO:0000256" key="3">
    <source>
        <dbReference type="ARBA" id="ARBA00004613"/>
    </source>
</evidence>
<evidence type="ECO:0000256" key="2">
    <source>
        <dbReference type="ARBA" id="ARBA00004442"/>
    </source>
</evidence>
<sequence length="941" mass="106453">MIKYTYIFIFVIFIQYIYTKTIEINSWKELLEYSPNESNDEYIFLLTSDITITSNSIDLLSKYSSITIKGKESKKRIVCSGNDKQTLFYFSNKSKSLDFTLENIQISSCNSNQIYVEGSNVSVYLINSEFSLNKNSIIEALSVSTISITNCIFSNNISVKESKPSIYIENSNKFKTKVKIEDSIGIGNNNKINNSTLSAGWGYFSNSNLQFKNITSDGNSNNYYGAAFNINSCVGSIKDSEFKNSIFSGKGIYNTTFHGNQGYGTGVYYTHGNNPDIPLQNKKSNINECHFFNNTSVNKQKTCIFHIDGTQTVNINNSFFSNITDISKGSCFQVNNNSLVSLNNCKFESIYGNDSGVFDSGDDTKVEIKNCIWAIINSNNGNSILVENTYIENSVSQKALFYMNEYNKKTIATYRNITITDSIGGEGLLYLSGNTYENSKVSFNVTNSKFINNGYQLSLIYNKSVESAPVININDDGYSAIFIHNCQFINNTVNINNNSAGSGILSLNLDIKKPVIFSNLKFINNTVNSFGGGLYISNSLSSSYGITDITIKNILFEGNNSKGYGGGLYIEDIVQNEYSILKSFKITDLTFKNNNVNTYGDGMYIKSNIDINIDPSSFKYENDHYHIEIFNLREKSLPLCSEPPSSGKKCQYNNSGGEELNNEYYCIYENKIYKTVKSSCTLVYGGPNANQNGVIKFQNKDKSYKNLSYKVVDSDFTNGLIYSCRNSECKQLKSIKYFVEEEKKIDNSVSKYQSIYYCNDYGYCMKINTDNGYHIVVKNKITNNNDNTKVITISNPILIKCLNHSCNEILNPKNGYYFDGTSLLNNGNIIIYYNGISYEKFQSINGYYKNEGSVIDDKSIFSFIKCINKNCHIINAEEDECNENNGGKFIVKTEINNEKEERFVYICIYKNGKAFTIPLNEFIFSYFYDYQFSLYKPLLSQ</sequence>
<name>A0A1Y1WQ52_9FUNG</name>
<gene>
    <name evidence="8" type="ORF">BCR32DRAFT_284956</name>
</gene>
<dbReference type="PANTHER" id="PTHR11319">
    <property type="entry name" value="G PROTEIN-COUPLED RECEPTOR-RELATED"/>
    <property type="match status" value="1"/>
</dbReference>
<proteinExistence type="predicted"/>
<dbReference type="InterPro" id="IPR003368">
    <property type="entry name" value="POMP_repeat"/>
</dbReference>
<dbReference type="SUPFAM" id="SSF51126">
    <property type="entry name" value="Pectin lyase-like"/>
    <property type="match status" value="1"/>
</dbReference>
<keyword evidence="6" id="KW-0472">Membrane</keyword>
<accession>A0A1Y1WQ52</accession>
<evidence type="ECO:0000256" key="7">
    <source>
        <dbReference type="ARBA" id="ARBA00023237"/>
    </source>
</evidence>
<evidence type="ECO:0000313" key="8">
    <source>
        <dbReference type="EMBL" id="ORX75669.1"/>
    </source>
</evidence>
<dbReference type="AlphaFoldDB" id="A0A1Y1WQ52"/>
<dbReference type="InterPro" id="IPR006626">
    <property type="entry name" value="PbH1"/>
</dbReference>
<reference evidence="8 9" key="2">
    <citation type="submission" date="2016-08" db="EMBL/GenBank/DDBJ databases">
        <title>Pervasive Adenine N6-methylation of Active Genes in Fungi.</title>
        <authorList>
            <consortium name="DOE Joint Genome Institute"/>
            <person name="Mondo S.J."/>
            <person name="Dannebaum R.O."/>
            <person name="Kuo R.C."/>
            <person name="Labutti K."/>
            <person name="Haridas S."/>
            <person name="Kuo A."/>
            <person name="Salamov A."/>
            <person name="Ahrendt S.R."/>
            <person name="Lipzen A."/>
            <person name="Sullivan W."/>
            <person name="Andreopoulos W.B."/>
            <person name="Clum A."/>
            <person name="Lindquist E."/>
            <person name="Daum C."/>
            <person name="Ramamoorthy G.K."/>
            <person name="Gryganskyi A."/>
            <person name="Culley D."/>
            <person name="Magnuson J.K."/>
            <person name="James T.Y."/>
            <person name="O'Malley M.A."/>
            <person name="Stajich J.E."/>
            <person name="Spatafora J.W."/>
            <person name="Visel A."/>
            <person name="Grigoriev I.V."/>
        </authorList>
    </citation>
    <scope>NUCLEOTIDE SEQUENCE [LARGE SCALE GENOMIC DNA]</scope>
    <source>
        <strain evidence="8 9">S4</strain>
    </source>
</reference>
<organism evidence="8 9">
    <name type="scientific">Anaeromyces robustus</name>
    <dbReference type="NCBI Taxonomy" id="1754192"/>
    <lineage>
        <taxon>Eukaryota</taxon>
        <taxon>Fungi</taxon>
        <taxon>Fungi incertae sedis</taxon>
        <taxon>Chytridiomycota</taxon>
        <taxon>Chytridiomycota incertae sedis</taxon>
        <taxon>Neocallimastigomycetes</taxon>
        <taxon>Neocallimastigales</taxon>
        <taxon>Neocallimastigaceae</taxon>
        <taxon>Anaeromyces</taxon>
    </lineage>
</organism>
<evidence type="ECO:0000256" key="6">
    <source>
        <dbReference type="ARBA" id="ARBA00023136"/>
    </source>
</evidence>
<dbReference type="Proteomes" id="UP000193944">
    <property type="component" value="Unassembled WGS sequence"/>
</dbReference>
<dbReference type="PANTHER" id="PTHR11319:SF35">
    <property type="entry name" value="OUTER MEMBRANE PROTEIN PMPC-RELATED"/>
    <property type="match status" value="1"/>
</dbReference>
<keyword evidence="5" id="KW-0732">Signal</keyword>
<keyword evidence="9" id="KW-1185">Reference proteome</keyword>
<evidence type="ECO:0000313" key="9">
    <source>
        <dbReference type="Proteomes" id="UP000193944"/>
    </source>
</evidence>
<evidence type="ECO:0000256" key="5">
    <source>
        <dbReference type="ARBA" id="ARBA00022729"/>
    </source>
</evidence>
<evidence type="ECO:0000256" key="1">
    <source>
        <dbReference type="ARBA" id="ARBA00004196"/>
    </source>
</evidence>
<dbReference type="NCBIfam" id="TIGR01376">
    <property type="entry name" value="POMP_repeat"/>
    <property type="match status" value="1"/>
</dbReference>